<dbReference type="EC" id="3.5.99.2" evidence="5 9"/>
<name>A0A9Q1UZY6_CLOBO</name>
<sequence>MEFTEYLFQEVKEIWHGYLKHPFVREMGEGILPKEKFRDYLIQDYLYLKEYSKVFCIGVVKSTTMKDMKFFYRSIEGTMEDETQTHIKYLEDFGFETTEVEKMMPNLVNVSYTGYMQGQALTGDLKQVAVATLACTWSYDYIGKYLWKTYKDNLENNFYREWIESYSSESGDKFAKDWINYVDDLCENISQDEKKKLTTIFVNCSKYEMQFWDMAYKK</sequence>
<evidence type="ECO:0000256" key="8">
    <source>
        <dbReference type="ARBA" id="ARBA00048337"/>
    </source>
</evidence>
<evidence type="ECO:0000256" key="9">
    <source>
        <dbReference type="RuleBase" id="RU363093"/>
    </source>
</evidence>
<proteinExistence type="inferred from homology"/>
<dbReference type="RefSeq" id="WP_013724812.1">
    <property type="nucleotide sequence ID" value="NZ_LGVP01000004.1"/>
</dbReference>
<dbReference type="NCBIfam" id="TIGR04306">
    <property type="entry name" value="salvage_TenA"/>
    <property type="match status" value="1"/>
</dbReference>
<accession>A0A9Q1UZY6</accession>
<comment type="pathway">
    <text evidence="2 9">Cofactor biosynthesis; thiamine diphosphate biosynthesis.</text>
</comment>
<dbReference type="GO" id="GO:0009228">
    <property type="term" value="P:thiamine biosynthetic process"/>
    <property type="evidence" value="ECO:0007669"/>
    <property type="project" value="UniProtKB-KW"/>
</dbReference>
<evidence type="ECO:0000256" key="7">
    <source>
        <dbReference type="ARBA" id="ARBA00022977"/>
    </source>
</evidence>
<dbReference type="InterPro" id="IPR050967">
    <property type="entry name" value="Thiamine_Salvage_TenA"/>
</dbReference>
<evidence type="ECO:0000313" key="11">
    <source>
        <dbReference type="EMBL" id="KOA89651.1"/>
    </source>
</evidence>
<evidence type="ECO:0000256" key="4">
    <source>
        <dbReference type="ARBA" id="ARBA00011881"/>
    </source>
</evidence>
<dbReference type="GO" id="GO:0050334">
    <property type="term" value="F:thiaminase activity"/>
    <property type="evidence" value="ECO:0007669"/>
    <property type="project" value="UniProtKB-EC"/>
</dbReference>
<dbReference type="InterPro" id="IPR016084">
    <property type="entry name" value="Haem_Oase-like_multi-hlx"/>
</dbReference>
<dbReference type="Pfam" id="PF03070">
    <property type="entry name" value="TENA_THI-4"/>
    <property type="match status" value="1"/>
</dbReference>
<reference evidence="11 12" key="1">
    <citation type="submission" date="2015-07" db="EMBL/GenBank/DDBJ databases">
        <title>Draft genome sequences of 17 French Clostridium botulinum group III.</title>
        <authorList>
            <person name="Woudstra C."/>
            <person name="Le Marechal C."/>
            <person name="Souillard R."/>
            <person name="Bayon-Auboyer M.-H."/>
            <person name="Dessouter D."/>
            <person name="Fach P."/>
        </authorList>
    </citation>
    <scope>NUCLEOTIDE SEQUENCE [LARGE SCALE GENOMIC DNA]</scope>
    <source>
        <strain evidence="11 12">12LNRI-CD</strain>
    </source>
</reference>
<evidence type="ECO:0000256" key="2">
    <source>
        <dbReference type="ARBA" id="ARBA00004948"/>
    </source>
</evidence>
<comment type="function">
    <text evidence="9">Catalyzes an amino-pyrimidine hydrolysis reaction at the C5' of the pyrimidine moiety of thiamine compounds, a reaction that is part of a thiamine salvage pathway.</text>
</comment>
<evidence type="ECO:0000256" key="3">
    <source>
        <dbReference type="ARBA" id="ARBA00010264"/>
    </source>
</evidence>
<evidence type="ECO:0000256" key="1">
    <source>
        <dbReference type="ARBA" id="ARBA00001881"/>
    </source>
</evidence>
<dbReference type="Proteomes" id="UP000037540">
    <property type="component" value="Unassembled WGS sequence"/>
</dbReference>
<dbReference type="InterPro" id="IPR004305">
    <property type="entry name" value="Thiaminase-2/PQQC"/>
</dbReference>
<protein>
    <recommendedName>
        <fullName evidence="6 9">Aminopyrimidine aminohydrolase</fullName>
        <ecNumber evidence="5 9">3.5.99.2</ecNumber>
    </recommendedName>
</protein>
<evidence type="ECO:0000256" key="5">
    <source>
        <dbReference type="ARBA" id="ARBA00012684"/>
    </source>
</evidence>
<evidence type="ECO:0000259" key="10">
    <source>
        <dbReference type="Pfam" id="PF03070"/>
    </source>
</evidence>
<organism evidence="11 12">
    <name type="scientific">Clostridium botulinum</name>
    <dbReference type="NCBI Taxonomy" id="1491"/>
    <lineage>
        <taxon>Bacteria</taxon>
        <taxon>Bacillati</taxon>
        <taxon>Bacillota</taxon>
        <taxon>Clostridia</taxon>
        <taxon>Eubacteriales</taxon>
        <taxon>Clostridiaceae</taxon>
        <taxon>Clostridium</taxon>
    </lineage>
</organism>
<evidence type="ECO:0000256" key="6">
    <source>
        <dbReference type="ARBA" id="ARBA00013647"/>
    </source>
</evidence>
<dbReference type="Gene3D" id="1.20.910.10">
    <property type="entry name" value="Heme oxygenase-like"/>
    <property type="match status" value="1"/>
</dbReference>
<comment type="caution">
    <text evidence="11">The sequence shown here is derived from an EMBL/GenBank/DDBJ whole genome shotgun (WGS) entry which is preliminary data.</text>
</comment>
<dbReference type="AlphaFoldDB" id="A0A9Q1UZY6"/>
<comment type="similarity">
    <text evidence="3 9">Belongs to the TenA family.</text>
</comment>
<dbReference type="GO" id="GO:0005829">
    <property type="term" value="C:cytosol"/>
    <property type="evidence" value="ECO:0007669"/>
    <property type="project" value="TreeGrafter"/>
</dbReference>
<comment type="catalytic activity">
    <reaction evidence="1 9">
        <text>4-amino-5-aminomethyl-2-methylpyrimidine + H2O = 4-amino-5-hydroxymethyl-2-methylpyrimidine + NH4(+)</text>
        <dbReference type="Rhea" id="RHEA:31799"/>
        <dbReference type="ChEBI" id="CHEBI:15377"/>
        <dbReference type="ChEBI" id="CHEBI:16892"/>
        <dbReference type="ChEBI" id="CHEBI:28938"/>
        <dbReference type="ChEBI" id="CHEBI:63416"/>
        <dbReference type="EC" id="3.5.99.2"/>
    </reaction>
</comment>
<evidence type="ECO:0000313" key="12">
    <source>
        <dbReference type="Proteomes" id="UP000037540"/>
    </source>
</evidence>
<dbReference type="CDD" id="cd19369">
    <property type="entry name" value="TenA_C-like"/>
    <property type="match status" value="1"/>
</dbReference>
<dbReference type="EMBL" id="LGVR01000010">
    <property type="protein sequence ID" value="KOA89651.1"/>
    <property type="molecule type" value="Genomic_DNA"/>
</dbReference>
<dbReference type="PANTHER" id="PTHR43198:SF2">
    <property type="entry name" value="SI:CH1073-67J19.1-RELATED"/>
    <property type="match status" value="1"/>
</dbReference>
<dbReference type="SUPFAM" id="SSF48613">
    <property type="entry name" value="Heme oxygenase-like"/>
    <property type="match status" value="1"/>
</dbReference>
<comment type="catalytic activity">
    <reaction evidence="8 9">
        <text>thiamine + H2O = 5-(2-hydroxyethyl)-4-methylthiazole + 4-amino-5-hydroxymethyl-2-methylpyrimidine + H(+)</text>
        <dbReference type="Rhea" id="RHEA:17509"/>
        <dbReference type="ChEBI" id="CHEBI:15377"/>
        <dbReference type="ChEBI" id="CHEBI:15378"/>
        <dbReference type="ChEBI" id="CHEBI:16892"/>
        <dbReference type="ChEBI" id="CHEBI:17957"/>
        <dbReference type="ChEBI" id="CHEBI:18385"/>
        <dbReference type="EC" id="3.5.99.2"/>
    </reaction>
</comment>
<gene>
    <name evidence="11" type="ORF">ADU74_03320</name>
</gene>
<feature type="domain" description="Thiaminase-2/PQQC" evidence="10">
    <location>
        <begin position="9"/>
        <end position="217"/>
    </location>
</feature>
<keyword evidence="7 9" id="KW-0784">Thiamine biosynthesis</keyword>
<keyword evidence="9" id="KW-0378">Hydrolase</keyword>
<dbReference type="InterPro" id="IPR027574">
    <property type="entry name" value="Thiaminase_II"/>
</dbReference>
<dbReference type="PANTHER" id="PTHR43198">
    <property type="entry name" value="BIFUNCTIONAL TH2 PROTEIN"/>
    <property type="match status" value="1"/>
</dbReference>
<comment type="subunit">
    <text evidence="4">Homotetramer.</text>
</comment>